<evidence type="ECO:0000313" key="2">
    <source>
        <dbReference type="EMBL" id="KHQ49992.1"/>
    </source>
</evidence>
<dbReference type="InterPro" id="IPR023814">
    <property type="entry name" value="His-Xaa-Ser_sys"/>
</dbReference>
<accession>A0A0B3RQ86</accession>
<name>A0A0B3RQ86_9RHOB</name>
<keyword evidence="1" id="KW-1133">Transmembrane helix</keyword>
<sequence>MRSISLRSSWLRYALVLAGGVVIGQLIPPLWTWGVIRIAEPAYQEATYRCDRSMRAHLLAKQKLEAAPSAETVRDLEASEIALIDCQDYDLLRKRLMLIGLDETALGYMALKAIEAKATDLQDVIEIHEIRY</sequence>
<keyword evidence="1" id="KW-0812">Transmembrane</keyword>
<proteinExistence type="predicted"/>
<dbReference type="AlphaFoldDB" id="A0A0B3RQ86"/>
<reference evidence="2 3" key="1">
    <citation type="submission" date="2014-10" db="EMBL/GenBank/DDBJ databases">
        <title>Genome sequence of Ponticoccus sp. strain UMTAT08 isolated from clonal culture of toxic dinoflagellate Alexandrium tamiyavanichii.</title>
        <authorList>
            <person name="Gan H.Y."/>
            <person name="Muhd D.-D."/>
            <person name="Mohd Noor M.E."/>
            <person name="Yeong Y.S."/>
            <person name="Usup G."/>
        </authorList>
    </citation>
    <scope>NUCLEOTIDE SEQUENCE [LARGE SCALE GENOMIC DNA]</scope>
    <source>
        <strain evidence="2 3">UMTAT08</strain>
    </source>
</reference>
<dbReference type="Proteomes" id="UP000030960">
    <property type="component" value="Unassembled WGS sequence"/>
</dbReference>
<protein>
    <submittedName>
        <fullName evidence="2">His-Xaa-Ser system protein</fullName>
    </submittedName>
</protein>
<evidence type="ECO:0000313" key="3">
    <source>
        <dbReference type="Proteomes" id="UP000030960"/>
    </source>
</evidence>
<keyword evidence="1" id="KW-0472">Membrane</keyword>
<feature type="transmembrane region" description="Helical" evidence="1">
    <location>
        <begin position="12"/>
        <end position="31"/>
    </location>
</feature>
<dbReference type="RefSeq" id="WP_223306334.1">
    <property type="nucleotide sequence ID" value="NZ_JSUQ01000033.1"/>
</dbReference>
<dbReference type="NCBIfam" id="TIGR03982">
    <property type="entry name" value="TIGR03982 family His-Xaa-Ser system protein"/>
    <property type="match status" value="1"/>
</dbReference>
<keyword evidence="3" id="KW-1185">Reference proteome</keyword>
<evidence type="ECO:0000256" key="1">
    <source>
        <dbReference type="SAM" id="Phobius"/>
    </source>
</evidence>
<dbReference type="PATRIC" id="fig|1515334.3.peg.5434"/>
<organism evidence="2 3">
    <name type="scientific">Mameliella alba</name>
    <dbReference type="NCBI Taxonomy" id="561184"/>
    <lineage>
        <taxon>Bacteria</taxon>
        <taxon>Pseudomonadati</taxon>
        <taxon>Pseudomonadota</taxon>
        <taxon>Alphaproteobacteria</taxon>
        <taxon>Rhodobacterales</taxon>
        <taxon>Roseobacteraceae</taxon>
        <taxon>Mameliella</taxon>
    </lineage>
</organism>
<comment type="caution">
    <text evidence="2">The sequence shown here is derived from an EMBL/GenBank/DDBJ whole genome shotgun (WGS) entry which is preliminary data.</text>
</comment>
<gene>
    <name evidence="2" type="ORF">OA50_05428</name>
</gene>
<dbReference type="EMBL" id="JSUQ01000033">
    <property type="protein sequence ID" value="KHQ49992.1"/>
    <property type="molecule type" value="Genomic_DNA"/>
</dbReference>